<accession>C0GIF4</accession>
<evidence type="ECO:0008006" key="3">
    <source>
        <dbReference type="Google" id="ProtNLM"/>
    </source>
</evidence>
<reference evidence="1 2" key="1">
    <citation type="submission" date="2009-02" db="EMBL/GenBank/DDBJ databases">
        <title>Sequencing of the draft genome and assembly of Dethiobacter alkaliphilus AHT 1.</title>
        <authorList>
            <consortium name="US DOE Joint Genome Institute (JGI-PGF)"/>
            <person name="Lucas S."/>
            <person name="Copeland A."/>
            <person name="Lapidus A."/>
            <person name="Glavina del Rio T."/>
            <person name="Dalin E."/>
            <person name="Tice H."/>
            <person name="Bruce D."/>
            <person name="Goodwin L."/>
            <person name="Pitluck S."/>
            <person name="Larimer F."/>
            <person name="Land M.L."/>
            <person name="Hauser L."/>
            <person name="Muyzer G."/>
        </authorList>
    </citation>
    <scope>NUCLEOTIDE SEQUENCE [LARGE SCALE GENOMIC DNA]</scope>
    <source>
        <strain evidence="1 2">AHT 1</strain>
    </source>
</reference>
<comment type="caution">
    <text evidence="1">The sequence shown here is derived from an EMBL/GenBank/DDBJ whole genome shotgun (WGS) entry which is preliminary data.</text>
</comment>
<name>C0GIF4_DETAL</name>
<keyword evidence="2" id="KW-1185">Reference proteome</keyword>
<dbReference type="STRING" id="555088.DealDRAFT_2263"/>
<dbReference type="eggNOG" id="ENOG5033MCP">
    <property type="taxonomic scope" value="Bacteria"/>
</dbReference>
<organism evidence="1 2">
    <name type="scientific">Dethiobacter alkaliphilus AHT 1</name>
    <dbReference type="NCBI Taxonomy" id="555088"/>
    <lineage>
        <taxon>Bacteria</taxon>
        <taxon>Bacillati</taxon>
        <taxon>Bacillota</taxon>
        <taxon>Dethiobacteria</taxon>
        <taxon>Dethiobacterales</taxon>
        <taxon>Dethiobacteraceae</taxon>
        <taxon>Dethiobacter</taxon>
    </lineage>
</organism>
<evidence type="ECO:0000313" key="1">
    <source>
        <dbReference type="EMBL" id="EEG76815.1"/>
    </source>
</evidence>
<dbReference type="OrthoDB" id="2084214at2"/>
<gene>
    <name evidence="1" type="ORF">DealDRAFT_2263</name>
</gene>
<dbReference type="EMBL" id="ACJM01000012">
    <property type="protein sequence ID" value="EEG76815.1"/>
    <property type="molecule type" value="Genomic_DNA"/>
</dbReference>
<sequence>MYVSLQDLGIFLVLLVLFVAGIFLVITLNNINKLVSGINKRISDNEKNIQETITNVNASMKNINEISTAIYMNKDLLEVQVPGTINNLHALSATLKNTGEKVDYSVDMVNTSLVETASTVQENTQDILGYVRIVSESLRIFLEMFSKK</sequence>
<evidence type="ECO:0000313" key="2">
    <source>
        <dbReference type="Proteomes" id="UP000006443"/>
    </source>
</evidence>
<proteinExistence type="predicted"/>
<dbReference type="AlphaFoldDB" id="C0GIF4"/>
<dbReference type="Proteomes" id="UP000006443">
    <property type="component" value="Unassembled WGS sequence"/>
</dbReference>
<dbReference type="RefSeq" id="WP_008517497.1">
    <property type="nucleotide sequence ID" value="NZ_ACJM01000012.1"/>
</dbReference>
<protein>
    <recommendedName>
        <fullName evidence="3">DUF948 domain-containing protein</fullName>
    </recommendedName>
</protein>